<keyword evidence="10" id="KW-0732">Signal</keyword>
<accession>A0ABY9T308</accession>
<comment type="subcellular location">
    <subcellularLocation>
        <location evidence="1">Cell outer membrane</location>
    </subcellularLocation>
</comment>
<feature type="compositionally biased region" description="Low complexity" evidence="9">
    <location>
        <begin position="79"/>
        <end position="135"/>
    </location>
</feature>
<evidence type="ECO:0000256" key="9">
    <source>
        <dbReference type="SAM" id="MobiDB-lite"/>
    </source>
</evidence>
<gene>
    <name evidence="11" type="ORF">RGB73_28180</name>
</gene>
<feature type="compositionally biased region" description="Basic and acidic residues" evidence="9">
    <location>
        <begin position="64"/>
        <end position="78"/>
    </location>
</feature>
<keyword evidence="4" id="KW-1134">Transmembrane beta strand</keyword>
<keyword evidence="5" id="KW-0812">Transmembrane</keyword>
<keyword evidence="8" id="KW-0175">Coiled coil</keyword>
<evidence type="ECO:0000256" key="1">
    <source>
        <dbReference type="ARBA" id="ARBA00004442"/>
    </source>
</evidence>
<dbReference type="PANTHER" id="PTHR30026">
    <property type="entry name" value="OUTER MEMBRANE PROTEIN TOLC"/>
    <property type="match status" value="1"/>
</dbReference>
<dbReference type="Pfam" id="PF02321">
    <property type="entry name" value="OEP"/>
    <property type="match status" value="2"/>
</dbReference>
<evidence type="ECO:0000313" key="11">
    <source>
        <dbReference type="EMBL" id="WNC14497.1"/>
    </source>
</evidence>
<evidence type="ECO:0000256" key="3">
    <source>
        <dbReference type="ARBA" id="ARBA00022448"/>
    </source>
</evidence>
<evidence type="ECO:0000256" key="2">
    <source>
        <dbReference type="ARBA" id="ARBA00007613"/>
    </source>
</evidence>
<keyword evidence="6" id="KW-0472">Membrane</keyword>
<feature type="signal peptide" evidence="10">
    <location>
        <begin position="1"/>
        <end position="31"/>
    </location>
</feature>
<comment type="similarity">
    <text evidence="2">Belongs to the outer membrane factor (OMF) (TC 1.B.17) family.</text>
</comment>
<feature type="chain" id="PRO_5046920471" evidence="10">
    <location>
        <begin position="32"/>
        <end position="474"/>
    </location>
</feature>
<evidence type="ECO:0000313" key="12">
    <source>
        <dbReference type="Proteomes" id="UP001256827"/>
    </source>
</evidence>
<dbReference type="Gene3D" id="1.20.1600.10">
    <property type="entry name" value="Outer membrane efflux proteins (OEP)"/>
    <property type="match status" value="2"/>
</dbReference>
<dbReference type="EMBL" id="CP134050">
    <property type="protein sequence ID" value="WNC14497.1"/>
    <property type="molecule type" value="Genomic_DNA"/>
</dbReference>
<feature type="region of interest" description="Disordered" evidence="9">
    <location>
        <begin position="33"/>
        <end position="135"/>
    </location>
</feature>
<protein>
    <submittedName>
        <fullName evidence="11">TolC family protein</fullName>
    </submittedName>
</protein>
<feature type="coiled-coil region" evidence="8">
    <location>
        <begin position="328"/>
        <end position="394"/>
    </location>
</feature>
<keyword evidence="3" id="KW-0813">Transport</keyword>
<dbReference type="InterPro" id="IPR003423">
    <property type="entry name" value="OMP_efflux"/>
</dbReference>
<evidence type="ECO:0000256" key="4">
    <source>
        <dbReference type="ARBA" id="ARBA00022452"/>
    </source>
</evidence>
<dbReference type="InterPro" id="IPR051906">
    <property type="entry name" value="TolC-like"/>
</dbReference>
<feature type="compositionally biased region" description="Low complexity" evidence="9">
    <location>
        <begin position="33"/>
        <end position="63"/>
    </location>
</feature>
<proteinExistence type="inferred from homology"/>
<dbReference type="RefSeq" id="WP_310766641.1">
    <property type="nucleotide sequence ID" value="NZ_CP134050.1"/>
</dbReference>
<evidence type="ECO:0000256" key="6">
    <source>
        <dbReference type="ARBA" id="ARBA00023136"/>
    </source>
</evidence>
<name>A0ABY9T308_BREBE</name>
<dbReference type="Proteomes" id="UP001256827">
    <property type="component" value="Chromosome"/>
</dbReference>
<keyword evidence="7" id="KW-0998">Cell outer membrane</keyword>
<dbReference type="PANTHER" id="PTHR30026:SF20">
    <property type="entry name" value="OUTER MEMBRANE PROTEIN TOLC"/>
    <property type="match status" value="1"/>
</dbReference>
<evidence type="ECO:0000256" key="10">
    <source>
        <dbReference type="SAM" id="SignalP"/>
    </source>
</evidence>
<evidence type="ECO:0000256" key="8">
    <source>
        <dbReference type="SAM" id="Coils"/>
    </source>
</evidence>
<evidence type="ECO:0000256" key="7">
    <source>
        <dbReference type="ARBA" id="ARBA00023237"/>
    </source>
</evidence>
<dbReference type="SUPFAM" id="SSF56954">
    <property type="entry name" value="Outer membrane efflux proteins (OEP)"/>
    <property type="match status" value="1"/>
</dbReference>
<keyword evidence="12" id="KW-1185">Reference proteome</keyword>
<organism evidence="11 12">
    <name type="scientific">Brevibacillus brevis</name>
    <name type="common">Bacillus brevis</name>
    <dbReference type="NCBI Taxonomy" id="1393"/>
    <lineage>
        <taxon>Bacteria</taxon>
        <taxon>Bacillati</taxon>
        <taxon>Bacillota</taxon>
        <taxon>Bacilli</taxon>
        <taxon>Bacillales</taxon>
        <taxon>Paenibacillaceae</taxon>
        <taxon>Brevibacillus</taxon>
    </lineage>
</organism>
<evidence type="ECO:0000256" key="5">
    <source>
        <dbReference type="ARBA" id="ARBA00022692"/>
    </source>
</evidence>
<sequence length="474" mass="50522">MNFPYSKKWMTISLAAVLTTAIGAGTLTASANTATTEQTKASTTTTADQSKDTTATDAKATDAAAKETTDAAAKDATDAKAGSSATGTTTTTTTGTATDKNTSTTGTTGTTTTGASTSNTTTTAPAATTPSTTTTAPAAGVEELTLDKAIKQALETNATLESARLDAKNADLNQMLSYRTSAEMPTDMIESLDAAKAKYVTNAQADMNKKLNALQVTATESKIKLGAQQAYYNLIFAQDDLELKKQSLSRAQQQLKVAQAAFKVGTKAKTDVLQAEMGVAGAQASLTSAQNAVEVARMDLNDFLGVDLNKQWKVVSSNKQAAPIKMTMQQAEEQAISKRVEMTKAQEELNLAELNVKLIEEYSALSTWPGKVARNNVEKSKLALEEQKRTISKEVAQAYLNLDAARKAIEYQKTAKDSAAESYRLTNLRFENGLATTLEVIQAEEELSDRENQYQKAVLNYNLAVVNFETALGN</sequence>
<reference evidence="11 12" key="1">
    <citation type="submission" date="2023-09" db="EMBL/GenBank/DDBJ databases">
        <title>Complete Genome and Methylome dissection of Bacillus brevis NEB573 original source of BbsI restriction endonuclease.</title>
        <authorList>
            <person name="Fomenkov A."/>
            <person name="Roberts R.D."/>
        </authorList>
    </citation>
    <scope>NUCLEOTIDE SEQUENCE [LARGE SCALE GENOMIC DNA]</scope>
    <source>
        <strain evidence="11 12">NEB573</strain>
    </source>
</reference>